<keyword evidence="4 7" id="KW-0812">Transmembrane</keyword>
<dbReference type="Proteomes" id="UP000321617">
    <property type="component" value="Unassembled WGS sequence"/>
</dbReference>
<dbReference type="Gene3D" id="3.10.20.90">
    <property type="entry name" value="Phosphatidylinositol 3-kinase Catalytic Subunit, Chain A, domain 1"/>
    <property type="match status" value="1"/>
</dbReference>
<evidence type="ECO:0000256" key="4">
    <source>
        <dbReference type="ARBA" id="ARBA00022692"/>
    </source>
</evidence>
<feature type="domain" description="EccD-like transmembrane" evidence="8">
    <location>
        <begin position="124"/>
        <end position="462"/>
    </location>
</feature>
<evidence type="ECO:0000259" key="8">
    <source>
        <dbReference type="Pfam" id="PF19053"/>
    </source>
</evidence>
<evidence type="ECO:0000256" key="2">
    <source>
        <dbReference type="ARBA" id="ARBA00006162"/>
    </source>
</evidence>
<feature type="transmembrane region" description="Helical" evidence="7">
    <location>
        <begin position="238"/>
        <end position="258"/>
    </location>
</feature>
<evidence type="ECO:0000256" key="7">
    <source>
        <dbReference type="SAM" id="Phobius"/>
    </source>
</evidence>
<dbReference type="InterPro" id="IPR044049">
    <property type="entry name" value="EccD_transm"/>
</dbReference>
<evidence type="ECO:0000256" key="1">
    <source>
        <dbReference type="ARBA" id="ARBA00004651"/>
    </source>
</evidence>
<protein>
    <submittedName>
        <fullName evidence="9">Type VII secretion integral membrane protein EccD</fullName>
    </submittedName>
</protein>
<sequence>MSVTDRLCRVTVVAPNTRMDVALPDHVRLCELQSDLLQHAADGPGGEDVVEDGASNGGWVLTRLGGAPLDPNLTPAQHHIMDGEELYFSPVAQVGPEAVFDDVIDAMATASGDRGGKWQTATSQVFGTVVGTVLLLGAAAAILFTGTEAAMWTGYGIAAALLAASVVFARALGRIGEATVVGLLSVVYGWVGGALSLGELPAMADLNAPRLMVAGAAAAVFAVVAGIGIPISAPVFSSAALAAAGLTGAAALCTFVGATPAESGAVVSTVFVGLIPAMPMLSFRVARLPMPTIPRSPQQLRSDTLKVDSELALRRSERADQHLTGMLAAAAIVTAGSLVFLAMAPSWPTVLMTILLTLLVLMRARIFLTVRQRMPFLLAGVVGIASLATSMWVHADPADRFLYVVAVLVGLAVIALSFVLGIAGKRVSPIWARMVDIVEVILFITIVPLTLWVWNAYWWVRTVNG</sequence>
<feature type="transmembrane region" description="Helical" evidence="7">
    <location>
        <begin position="180"/>
        <end position="198"/>
    </location>
</feature>
<feature type="transmembrane region" description="Helical" evidence="7">
    <location>
        <begin position="210"/>
        <end position="231"/>
    </location>
</feature>
<feature type="transmembrane region" description="Helical" evidence="7">
    <location>
        <begin position="125"/>
        <end position="146"/>
    </location>
</feature>
<name>A0A562V3S8_9ACTN</name>
<dbReference type="OrthoDB" id="4775372at2"/>
<feature type="transmembrane region" description="Helical" evidence="7">
    <location>
        <begin position="350"/>
        <end position="368"/>
    </location>
</feature>
<keyword evidence="6 7" id="KW-0472">Membrane</keyword>
<feature type="transmembrane region" description="Helical" evidence="7">
    <location>
        <begin position="401"/>
        <end position="423"/>
    </location>
</feature>
<dbReference type="GO" id="GO:0005886">
    <property type="term" value="C:plasma membrane"/>
    <property type="evidence" value="ECO:0007669"/>
    <property type="project" value="UniProtKB-SubCell"/>
</dbReference>
<keyword evidence="5 7" id="KW-1133">Transmembrane helix</keyword>
<dbReference type="NCBIfam" id="TIGR03920">
    <property type="entry name" value="T7SS_EccD"/>
    <property type="match status" value="1"/>
</dbReference>
<reference evidence="9 10" key="1">
    <citation type="journal article" date="2013" name="Stand. Genomic Sci.">
        <title>Genomic Encyclopedia of Type Strains, Phase I: The one thousand microbial genomes (KMG-I) project.</title>
        <authorList>
            <person name="Kyrpides N.C."/>
            <person name="Woyke T."/>
            <person name="Eisen J.A."/>
            <person name="Garrity G."/>
            <person name="Lilburn T.G."/>
            <person name="Beck B.J."/>
            <person name="Whitman W.B."/>
            <person name="Hugenholtz P."/>
            <person name="Klenk H.P."/>
        </authorList>
    </citation>
    <scope>NUCLEOTIDE SEQUENCE [LARGE SCALE GENOMIC DNA]</scope>
    <source>
        <strain evidence="9 10">DSM 45044</strain>
    </source>
</reference>
<keyword evidence="3" id="KW-1003">Cell membrane</keyword>
<evidence type="ECO:0000256" key="5">
    <source>
        <dbReference type="ARBA" id="ARBA00022989"/>
    </source>
</evidence>
<feature type="transmembrane region" description="Helical" evidence="7">
    <location>
        <begin position="264"/>
        <end position="286"/>
    </location>
</feature>
<dbReference type="InterPro" id="IPR024962">
    <property type="entry name" value="YukD-like"/>
</dbReference>
<proteinExistence type="inferred from homology"/>
<evidence type="ECO:0000256" key="6">
    <source>
        <dbReference type="ARBA" id="ARBA00023136"/>
    </source>
</evidence>
<dbReference type="PIRSF" id="PIRSF017804">
    <property type="entry name" value="Secretion_EccD1"/>
    <property type="match status" value="1"/>
</dbReference>
<gene>
    <name evidence="9" type="ORF">LX16_3246</name>
</gene>
<organism evidence="9 10">
    <name type="scientific">Stackebrandtia albiflava</name>
    <dbReference type="NCBI Taxonomy" id="406432"/>
    <lineage>
        <taxon>Bacteria</taxon>
        <taxon>Bacillati</taxon>
        <taxon>Actinomycetota</taxon>
        <taxon>Actinomycetes</taxon>
        <taxon>Glycomycetales</taxon>
        <taxon>Glycomycetaceae</taxon>
        <taxon>Stackebrandtia</taxon>
    </lineage>
</organism>
<feature type="transmembrane region" description="Helical" evidence="7">
    <location>
        <begin position="435"/>
        <end position="460"/>
    </location>
</feature>
<keyword evidence="10" id="KW-1185">Reference proteome</keyword>
<dbReference type="EMBL" id="VLLL01000006">
    <property type="protein sequence ID" value="TWJ12488.1"/>
    <property type="molecule type" value="Genomic_DNA"/>
</dbReference>
<feature type="transmembrane region" description="Helical" evidence="7">
    <location>
        <begin position="152"/>
        <end position="173"/>
    </location>
</feature>
<dbReference type="Pfam" id="PF19053">
    <property type="entry name" value="EccD"/>
    <property type="match status" value="1"/>
</dbReference>
<dbReference type="RefSeq" id="WP_147139647.1">
    <property type="nucleotide sequence ID" value="NZ_BAABIJ010000002.1"/>
</dbReference>
<dbReference type="Pfam" id="PF08817">
    <property type="entry name" value="YukD"/>
    <property type="match status" value="1"/>
</dbReference>
<dbReference type="AlphaFoldDB" id="A0A562V3S8"/>
<evidence type="ECO:0000313" key="9">
    <source>
        <dbReference type="EMBL" id="TWJ12488.1"/>
    </source>
</evidence>
<evidence type="ECO:0000313" key="10">
    <source>
        <dbReference type="Proteomes" id="UP000321617"/>
    </source>
</evidence>
<dbReference type="InterPro" id="IPR006707">
    <property type="entry name" value="T7SS_EccD"/>
</dbReference>
<feature type="transmembrane region" description="Helical" evidence="7">
    <location>
        <begin position="375"/>
        <end position="395"/>
    </location>
</feature>
<comment type="caution">
    <text evidence="9">The sequence shown here is derived from an EMBL/GenBank/DDBJ whole genome shotgun (WGS) entry which is preliminary data.</text>
</comment>
<feature type="transmembrane region" description="Helical" evidence="7">
    <location>
        <begin position="323"/>
        <end position="344"/>
    </location>
</feature>
<accession>A0A562V3S8</accession>
<comment type="similarity">
    <text evidence="2">Belongs to the EccD/Snm4 family.</text>
</comment>
<evidence type="ECO:0000256" key="3">
    <source>
        <dbReference type="ARBA" id="ARBA00022475"/>
    </source>
</evidence>
<comment type="subcellular location">
    <subcellularLocation>
        <location evidence="1">Cell membrane</location>
        <topology evidence="1">Multi-pass membrane protein</topology>
    </subcellularLocation>
</comment>